<reference evidence="1" key="1">
    <citation type="submission" date="2022-08" db="EMBL/GenBank/DDBJ databases">
        <title>Genome Sequence of Lecanicillium fungicola.</title>
        <authorList>
            <person name="Buettner E."/>
        </authorList>
    </citation>
    <scope>NUCLEOTIDE SEQUENCE</scope>
    <source>
        <strain evidence="1">Babe33</strain>
    </source>
</reference>
<keyword evidence="2" id="KW-1185">Reference proteome</keyword>
<dbReference type="EMBL" id="JANJQO010001608">
    <property type="protein sequence ID" value="KAJ2970073.1"/>
    <property type="molecule type" value="Genomic_DNA"/>
</dbReference>
<dbReference type="Proteomes" id="UP001143910">
    <property type="component" value="Unassembled WGS sequence"/>
</dbReference>
<accession>A0ACC1MU84</accession>
<name>A0ACC1MU84_9HYPO</name>
<gene>
    <name evidence="1" type="ORF">NQ176_g8357</name>
</gene>
<proteinExistence type="predicted"/>
<evidence type="ECO:0000313" key="2">
    <source>
        <dbReference type="Proteomes" id="UP001143910"/>
    </source>
</evidence>
<comment type="caution">
    <text evidence="1">The sequence shown here is derived from an EMBL/GenBank/DDBJ whole genome shotgun (WGS) entry which is preliminary data.</text>
</comment>
<organism evidence="1 2">
    <name type="scientific">Zarea fungicola</name>
    <dbReference type="NCBI Taxonomy" id="93591"/>
    <lineage>
        <taxon>Eukaryota</taxon>
        <taxon>Fungi</taxon>
        <taxon>Dikarya</taxon>
        <taxon>Ascomycota</taxon>
        <taxon>Pezizomycotina</taxon>
        <taxon>Sordariomycetes</taxon>
        <taxon>Hypocreomycetidae</taxon>
        <taxon>Hypocreales</taxon>
        <taxon>Cordycipitaceae</taxon>
        <taxon>Zarea</taxon>
    </lineage>
</organism>
<protein>
    <submittedName>
        <fullName evidence="1">Uncharacterized protein</fullName>
    </submittedName>
</protein>
<evidence type="ECO:0000313" key="1">
    <source>
        <dbReference type="EMBL" id="KAJ2970073.1"/>
    </source>
</evidence>
<sequence length="135" mass="14883">MNLKCCNICSSLPAHRRSGTRPAYSAATYSAAPALERCQVPAHTSHVTTRRCGLDLAYLVDRDAEDMDMGFGTSRYEDEEDFQDQDIKLSAWGDDDDGADGGQGGGGKKRKRNRKRKGDANSAADVLRVMEQRRL</sequence>